<dbReference type="SUPFAM" id="SSF101898">
    <property type="entry name" value="NHL repeat"/>
    <property type="match status" value="1"/>
</dbReference>
<name>A0A1G9A7C3_9BACT</name>
<dbReference type="Pfam" id="PF06739">
    <property type="entry name" value="SBBP"/>
    <property type="match status" value="1"/>
</dbReference>
<dbReference type="STRING" id="1075417.SAMN05421823_102191"/>
<dbReference type="Proteomes" id="UP000198510">
    <property type="component" value="Unassembled WGS sequence"/>
</dbReference>
<dbReference type="RefSeq" id="WP_089679648.1">
    <property type="nucleotide sequence ID" value="NZ_FNFO01000002.1"/>
</dbReference>
<dbReference type="InterPro" id="IPR010620">
    <property type="entry name" value="SBBP_repeat"/>
</dbReference>
<dbReference type="InterPro" id="IPR026444">
    <property type="entry name" value="Secre_tail"/>
</dbReference>
<dbReference type="AlphaFoldDB" id="A0A1G9A7C3"/>
<evidence type="ECO:0000256" key="1">
    <source>
        <dbReference type="SAM" id="SignalP"/>
    </source>
</evidence>
<dbReference type="PANTHER" id="PTHR35580:SF1">
    <property type="entry name" value="PHYTASE-LIKE DOMAIN-CONTAINING PROTEIN"/>
    <property type="match status" value="1"/>
</dbReference>
<protein>
    <submittedName>
        <fullName evidence="3">Por secretion system C-terminal sorting domain-containing protein</fullName>
    </submittedName>
</protein>
<feature type="domain" description="Secretion system C-terminal sorting" evidence="2">
    <location>
        <begin position="642"/>
        <end position="699"/>
    </location>
</feature>
<dbReference type="OrthoDB" id="9792152at2"/>
<evidence type="ECO:0000313" key="4">
    <source>
        <dbReference type="Proteomes" id="UP000198510"/>
    </source>
</evidence>
<proteinExistence type="predicted"/>
<feature type="signal peptide" evidence="1">
    <location>
        <begin position="1"/>
        <end position="23"/>
    </location>
</feature>
<sequence>MKKLFSFALFLVMNAAMCGSLLAQPSLVWERIYAEQFVLIGLKTASIEDIAVDGDGNTYAVGYIPHQIEPGKPSFGAGNVDMLIIKLAPDGTELWKRYYNGSVQYSIDEAYALVLDEQHGYLYVTGVSDQTPDYYDDHTGSGGNLTTLKYTTGGTLVWEQHYVGPGYQDIGTHIDLDGMGNVYVAGSSRTDSLDEYGERNDLVILKYAPNGTELWTQSYNGMPDVYSQMPSDRPEGLAVDEAGNVHVTGILDYRSVSDSAVTLKYDTYGNKRWEYQGGGDDIALDMTGNIWIAGFGVTKLASDGTERWSNPGPVTAFVLGENGQSYKSYATRTTIELIKYDTDGNTVWTETYAPEIETDEFGNFSIAVYDVTLDEDGNVYILGSKSDPTTQNDLLILSFEADGTFRWEKTYLSTFERDDEETEGSDERGHDIIVDHDGNIFITGKSEEGDGDIYNALVLKYSQDGTPPPAAQSFWLEAECAQVGSAWTIQSGSTQASNGAFVVRRGGYGYQPNGGTPSYVSFPYTVVTADTFYFYARVRGLTSNSNSFWVSNGNEWTLWNGLPYGETYEWSMLPLSGAELMPGNYTLFFAFREPNTQLDKVYITTEPGLPTGFGEAAGRCAPDGARAPLPAAALLEVAPLQVYPNPVREQLTVESAGPTHVRLYNVLGVEVLSRRVEGRVQLSVAHLPAGIYMLHVEGQPAQRLLKQ</sequence>
<reference evidence="3 4" key="1">
    <citation type="submission" date="2016-10" db="EMBL/GenBank/DDBJ databases">
        <authorList>
            <person name="de Groot N.N."/>
        </authorList>
    </citation>
    <scope>NUCLEOTIDE SEQUENCE [LARGE SCALE GENOMIC DNA]</scope>
    <source>
        <strain evidence="3 4">DSM 25186</strain>
    </source>
</reference>
<evidence type="ECO:0000259" key="2">
    <source>
        <dbReference type="Pfam" id="PF18962"/>
    </source>
</evidence>
<keyword evidence="4" id="KW-1185">Reference proteome</keyword>
<dbReference type="InterPro" id="IPR052918">
    <property type="entry name" value="Motility_Chemotaxis_Reg"/>
</dbReference>
<dbReference type="Gene3D" id="2.120.10.30">
    <property type="entry name" value="TolB, C-terminal domain"/>
    <property type="match status" value="1"/>
</dbReference>
<organism evidence="3 4">
    <name type="scientific">Catalinimonas alkaloidigena</name>
    <dbReference type="NCBI Taxonomy" id="1075417"/>
    <lineage>
        <taxon>Bacteria</taxon>
        <taxon>Pseudomonadati</taxon>
        <taxon>Bacteroidota</taxon>
        <taxon>Cytophagia</taxon>
        <taxon>Cytophagales</taxon>
        <taxon>Catalimonadaceae</taxon>
        <taxon>Catalinimonas</taxon>
    </lineage>
</organism>
<feature type="chain" id="PRO_5011535166" evidence="1">
    <location>
        <begin position="24"/>
        <end position="707"/>
    </location>
</feature>
<dbReference type="SUPFAM" id="SSF63829">
    <property type="entry name" value="Calcium-dependent phosphotriesterase"/>
    <property type="match status" value="1"/>
</dbReference>
<accession>A0A1G9A7C3</accession>
<dbReference type="EMBL" id="FNFO01000002">
    <property type="protein sequence ID" value="SDK22724.1"/>
    <property type="molecule type" value="Genomic_DNA"/>
</dbReference>
<dbReference type="Pfam" id="PF18962">
    <property type="entry name" value="Por_Secre_tail"/>
    <property type="match status" value="1"/>
</dbReference>
<gene>
    <name evidence="3" type="ORF">SAMN05421823_102191</name>
</gene>
<evidence type="ECO:0000313" key="3">
    <source>
        <dbReference type="EMBL" id="SDK22724.1"/>
    </source>
</evidence>
<dbReference type="NCBIfam" id="TIGR04183">
    <property type="entry name" value="Por_Secre_tail"/>
    <property type="match status" value="1"/>
</dbReference>
<dbReference type="InterPro" id="IPR011042">
    <property type="entry name" value="6-blade_b-propeller_TolB-like"/>
</dbReference>
<dbReference type="Gene3D" id="2.60.120.260">
    <property type="entry name" value="Galactose-binding domain-like"/>
    <property type="match status" value="1"/>
</dbReference>
<keyword evidence="1" id="KW-0732">Signal</keyword>
<dbReference type="PANTHER" id="PTHR35580">
    <property type="entry name" value="CELL SURFACE GLYCOPROTEIN (S-LAYER PROTEIN)-LIKE PROTEIN"/>
    <property type="match status" value="1"/>
</dbReference>